<protein>
    <recommendedName>
        <fullName evidence="3">Phasin family protein</fullName>
    </recommendedName>
</protein>
<evidence type="ECO:0000313" key="2">
    <source>
        <dbReference type="EMBL" id="HGF86974.1"/>
    </source>
</evidence>
<dbReference type="AlphaFoldDB" id="A0A7C3MFQ9"/>
<proteinExistence type="predicted"/>
<comment type="caution">
    <text evidence="1">The sequence shown here is derived from an EMBL/GenBank/DDBJ whole genome shotgun (WGS) entry which is preliminary data.</text>
</comment>
<dbReference type="EMBL" id="DSQD01000018">
    <property type="protein sequence ID" value="HGF86974.1"/>
    <property type="molecule type" value="Genomic_DNA"/>
</dbReference>
<dbReference type="EMBL" id="DTLB01000036">
    <property type="protein sequence ID" value="HFW32476.1"/>
    <property type="molecule type" value="Genomic_DNA"/>
</dbReference>
<accession>A0A7C3MFQ9</accession>
<evidence type="ECO:0000313" key="1">
    <source>
        <dbReference type="EMBL" id="HFW32476.1"/>
    </source>
</evidence>
<organism evidence="1">
    <name type="scientific">Archaeoglobus fulgidus</name>
    <dbReference type="NCBI Taxonomy" id="2234"/>
    <lineage>
        <taxon>Archaea</taxon>
        <taxon>Methanobacteriati</taxon>
        <taxon>Methanobacteriota</taxon>
        <taxon>Archaeoglobi</taxon>
        <taxon>Archaeoglobales</taxon>
        <taxon>Archaeoglobaceae</taxon>
        <taxon>Archaeoglobus</taxon>
    </lineage>
</organism>
<gene>
    <name evidence="2" type="ORF">ENR21_00630</name>
    <name evidence="1" type="ORF">ENW66_05935</name>
</gene>
<sequence length="104" mass="12382">MEYKEFMETVRGFYKMGFAITKTTLDMMKILGDSYISLYELYLRQLIPSETYEGIKKTIDLYMESQTKVFDSFRKLVDQFEKQQDEIFSKVVELGERTKEAKKA</sequence>
<reference evidence="1" key="1">
    <citation type="journal article" date="2020" name="mSystems">
        <title>Genome- and Community-Level Interaction Insights into Carbon Utilization and Element Cycling Functions of Hydrothermarchaeota in Hydrothermal Sediment.</title>
        <authorList>
            <person name="Zhou Z."/>
            <person name="Liu Y."/>
            <person name="Xu W."/>
            <person name="Pan J."/>
            <person name="Luo Z.H."/>
            <person name="Li M."/>
        </authorList>
    </citation>
    <scope>NUCLEOTIDE SEQUENCE [LARGE SCALE GENOMIC DNA]</scope>
    <source>
        <strain evidence="2">SpSt-38</strain>
        <strain evidence="1">SpSt-87</strain>
    </source>
</reference>
<evidence type="ECO:0008006" key="3">
    <source>
        <dbReference type="Google" id="ProtNLM"/>
    </source>
</evidence>
<name>A0A7C3MFQ9_ARCFL</name>